<dbReference type="SUPFAM" id="SSF51735">
    <property type="entry name" value="NAD(P)-binding Rossmann-fold domains"/>
    <property type="match status" value="1"/>
</dbReference>
<name>A0A8S1DQB4_9INSE</name>
<dbReference type="AlphaFoldDB" id="A0A8S1DQB4"/>
<keyword evidence="3" id="KW-1133">Transmembrane helix</keyword>
<protein>
    <recommendedName>
        <fullName evidence="6">Retinol dehydrogenase 13</fullName>
    </recommendedName>
</protein>
<evidence type="ECO:0000256" key="3">
    <source>
        <dbReference type="SAM" id="Phobius"/>
    </source>
</evidence>
<keyword evidence="3" id="KW-0472">Membrane</keyword>
<dbReference type="InterPro" id="IPR002347">
    <property type="entry name" value="SDR_fam"/>
</dbReference>
<dbReference type="CDD" id="cd05327">
    <property type="entry name" value="retinol-DH_like_SDR_c_like"/>
    <property type="match status" value="1"/>
</dbReference>
<evidence type="ECO:0000313" key="4">
    <source>
        <dbReference type="EMBL" id="CAB3382199.1"/>
    </source>
</evidence>
<evidence type="ECO:0000256" key="1">
    <source>
        <dbReference type="ARBA" id="ARBA00023002"/>
    </source>
</evidence>
<dbReference type="PRINTS" id="PR00081">
    <property type="entry name" value="GDHRDH"/>
</dbReference>
<gene>
    <name evidence="4" type="ORF">CLODIP_2_CD12717</name>
</gene>
<dbReference type="EMBL" id="CADEPI010000259">
    <property type="protein sequence ID" value="CAB3382199.1"/>
    <property type="molecule type" value="Genomic_DNA"/>
</dbReference>
<evidence type="ECO:0008006" key="6">
    <source>
        <dbReference type="Google" id="ProtNLM"/>
    </source>
</evidence>
<dbReference type="Pfam" id="PF00106">
    <property type="entry name" value="adh_short"/>
    <property type="match status" value="1"/>
</dbReference>
<keyword evidence="1" id="KW-0560">Oxidoreductase</keyword>
<comment type="caution">
    <text evidence="4">The sequence shown here is derived from an EMBL/GenBank/DDBJ whole genome shotgun (WGS) entry which is preliminary data.</text>
</comment>
<dbReference type="Proteomes" id="UP000494165">
    <property type="component" value="Unassembled WGS sequence"/>
</dbReference>
<accession>A0A8S1DQB4</accession>
<dbReference type="PRINTS" id="PR00080">
    <property type="entry name" value="SDRFAMILY"/>
</dbReference>
<reference evidence="4 5" key="1">
    <citation type="submission" date="2020-04" db="EMBL/GenBank/DDBJ databases">
        <authorList>
            <person name="Alioto T."/>
            <person name="Alioto T."/>
            <person name="Gomez Garrido J."/>
        </authorList>
    </citation>
    <scope>NUCLEOTIDE SEQUENCE [LARGE SCALE GENOMIC DNA]</scope>
</reference>
<keyword evidence="3" id="KW-0812">Transmembrane</keyword>
<feature type="transmembrane region" description="Helical" evidence="3">
    <location>
        <begin position="20"/>
        <end position="40"/>
    </location>
</feature>
<evidence type="ECO:0000313" key="5">
    <source>
        <dbReference type="Proteomes" id="UP000494165"/>
    </source>
</evidence>
<comment type="similarity">
    <text evidence="2">Belongs to the short-chain dehydrogenases/reductases (SDR) family.</text>
</comment>
<sequence>MVDAEPPEFVKYLGEDPLSSWWPWVVALFVGVVTCIKGYMGGADCPSKARIDSKWVIVTGANCGIGLETAKELAKKGAKLILACRDEKKGEEARDEVRKVAQNAVLIVEKLDLCSFESIKQFVTNLGNTEVDILINNAGVVFHPEGRTVDGFEFHLQTNYLGPFLLTHLLLPKLKARKGRVINVSCVANFAGDIHMENLNMEGCYSSREAFGQSKLALVMMTVEMAKRLKGSGVTFNALHPGMVRGTQHMRHSPFSSSIILKAPMVPWIWLFTKNPHQGCQTTVYLAIESGLQKTTGKYFADCSETNMAEKAHNGDLTKALYEKTCQLVGIKSIEKSKH</sequence>
<dbReference type="PANTHER" id="PTHR43157:SF31">
    <property type="entry name" value="PHOSPHATIDYLINOSITOL-GLYCAN BIOSYNTHESIS CLASS F PROTEIN"/>
    <property type="match status" value="1"/>
</dbReference>
<dbReference type="OrthoDB" id="542013at2759"/>
<evidence type="ECO:0000256" key="2">
    <source>
        <dbReference type="RuleBase" id="RU000363"/>
    </source>
</evidence>
<keyword evidence="5" id="KW-1185">Reference proteome</keyword>
<dbReference type="InterPro" id="IPR036291">
    <property type="entry name" value="NAD(P)-bd_dom_sf"/>
</dbReference>
<proteinExistence type="inferred from homology"/>
<dbReference type="Gene3D" id="3.40.50.720">
    <property type="entry name" value="NAD(P)-binding Rossmann-like Domain"/>
    <property type="match status" value="1"/>
</dbReference>
<organism evidence="4 5">
    <name type="scientific">Cloeon dipterum</name>
    <dbReference type="NCBI Taxonomy" id="197152"/>
    <lineage>
        <taxon>Eukaryota</taxon>
        <taxon>Metazoa</taxon>
        <taxon>Ecdysozoa</taxon>
        <taxon>Arthropoda</taxon>
        <taxon>Hexapoda</taxon>
        <taxon>Insecta</taxon>
        <taxon>Pterygota</taxon>
        <taxon>Palaeoptera</taxon>
        <taxon>Ephemeroptera</taxon>
        <taxon>Pisciforma</taxon>
        <taxon>Baetidae</taxon>
        <taxon>Cloeon</taxon>
    </lineage>
</organism>
<dbReference type="GO" id="GO:0016491">
    <property type="term" value="F:oxidoreductase activity"/>
    <property type="evidence" value="ECO:0007669"/>
    <property type="project" value="UniProtKB-KW"/>
</dbReference>
<dbReference type="PANTHER" id="PTHR43157">
    <property type="entry name" value="PHOSPHATIDYLINOSITOL-GLYCAN BIOSYNTHESIS CLASS F PROTEIN-RELATED"/>
    <property type="match status" value="1"/>
</dbReference>